<name>A0A6P1ZFQ4_9BACT</name>
<proteinExistence type="predicted"/>
<comment type="caution">
    <text evidence="2">The sequence shown here is derived from an EMBL/GenBank/DDBJ whole genome shotgun (WGS) entry which is preliminary data.</text>
</comment>
<protein>
    <recommendedName>
        <fullName evidence="1">Methyltransferase domain-containing protein</fullName>
    </recommendedName>
</protein>
<dbReference type="InterPro" id="IPR029063">
    <property type="entry name" value="SAM-dependent_MTases_sf"/>
</dbReference>
<evidence type="ECO:0000313" key="3">
    <source>
        <dbReference type="Proteomes" id="UP000434052"/>
    </source>
</evidence>
<dbReference type="EMBL" id="QMIF01000007">
    <property type="protein sequence ID" value="TVM33337.1"/>
    <property type="molecule type" value="Genomic_DNA"/>
</dbReference>
<dbReference type="AlphaFoldDB" id="A0A6P1ZFQ4"/>
<feature type="domain" description="Methyltransferase" evidence="1">
    <location>
        <begin position="54"/>
        <end position="152"/>
    </location>
</feature>
<reference evidence="2 3" key="1">
    <citation type="submission" date="2018-06" db="EMBL/GenBank/DDBJ databases">
        <title>Complete genome of Desulfovibrio marinus P48SEP.</title>
        <authorList>
            <person name="Crispim J.S."/>
            <person name="Vidigal P.M.P."/>
            <person name="Silva L.C.F."/>
            <person name="Araujo L.C."/>
            <person name="Laguardia C.N."/>
            <person name="Dias R.S."/>
            <person name="Sousa M.P."/>
            <person name="Paula S.O."/>
            <person name="Silva C."/>
        </authorList>
    </citation>
    <scope>NUCLEOTIDE SEQUENCE [LARGE SCALE GENOMIC DNA]</scope>
    <source>
        <strain evidence="2 3">P48SEP</strain>
    </source>
</reference>
<evidence type="ECO:0000259" key="1">
    <source>
        <dbReference type="Pfam" id="PF13847"/>
    </source>
</evidence>
<dbReference type="Proteomes" id="UP000434052">
    <property type="component" value="Unassembled WGS sequence"/>
</dbReference>
<sequence>MQSPLNSQPERATVAQRFFDHYPMFYETAQAGPHPNRMNSRHEVIIEPHRELLQGATVLDLASHDGRWSFAALEAGAEKVIGVEARGELVQRARDSFEELGVDKDRYEFIAGDIFETLPRLSKKIDTIFCLGFFYHVHNHVALLTELQRFEARRLFLDTNISMLDANVVELRYDNAAKPGDAFWDASTKDNKIIVGWPSRKALAMMLGHFGYAWKELDWSGHVQRDRSGIEEYDEGWRISLLAEKS</sequence>
<dbReference type="SUPFAM" id="SSF53335">
    <property type="entry name" value="S-adenosyl-L-methionine-dependent methyltransferases"/>
    <property type="match status" value="1"/>
</dbReference>
<accession>A0A6P1ZFQ4</accession>
<dbReference type="Gene3D" id="3.40.50.150">
    <property type="entry name" value="Vaccinia Virus protein VP39"/>
    <property type="match status" value="1"/>
</dbReference>
<dbReference type="InterPro" id="IPR025714">
    <property type="entry name" value="Methyltranfer_dom"/>
</dbReference>
<dbReference type="CDD" id="cd02440">
    <property type="entry name" value="AdoMet_MTases"/>
    <property type="match status" value="1"/>
</dbReference>
<dbReference type="OrthoDB" id="9765084at2"/>
<evidence type="ECO:0000313" key="2">
    <source>
        <dbReference type="EMBL" id="TVM33337.1"/>
    </source>
</evidence>
<gene>
    <name evidence="2" type="ORF">DQK91_11750</name>
</gene>
<organism evidence="2 3">
    <name type="scientific">Oceanidesulfovibrio marinus</name>
    <dbReference type="NCBI Taxonomy" id="370038"/>
    <lineage>
        <taxon>Bacteria</taxon>
        <taxon>Pseudomonadati</taxon>
        <taxon>Thermodesulfobacteriota</taxon>
        <taxon>Desulfovibrionia</taxon>
        <taxon>Desulfovibrionales</taxon>
        <taxon>Desulfovibrionaceae</taxon>
        <taxon>Oceanidesulfovibrio</taxon>
    </lineage>
</organism>
<dbReference type="Pfam" id="PF13847">
    <property type="entry name" value="Methyltransf_31"/>
    <property type="match status" value="1"/>
</dbReference>